<evidence type="ECO:0000256" key="12">
    <source>
        <dbReference type="ARBA" id="ARBA00031517"/>
    </source>
</evidence>
<dbReference type="PANTHER" id="PTHR35509:SF6">
    <property type="entry name" value="ADENYLATE KINASE"/>
    <property type="match status" value="1"/>
</dbReference>
<comment type="similarity">
    <text evidence="3 13">Belongs to the adenylate kinase family.</text>
</comment>
<accession>A0A8K0HIV8</accession>
<dbReference type="NCBIfam" id="TIGR01351">
    <property type="entry name" value="adk"/>
    <property type="match status" value="1"/>
</dbReference>
<evidence type="ECO:0000256" key="9">
    <source>
        <dbReference type="ARBA" id="ARBA00022741"/>
    </source>
</evidence>
<evidence type="ECO:0000256" key="4">
    <source>
        <dbReference type="ARBA" id="ARBA00011245"/>
    </source>
</evidence>
<dbReference type="AlphaFoldDB" id="A0A8K0HIV8"/>
<protein>
    <recommendedName>
        <fullName evidence="5">adenylate kinase</fullName>
        <ecNumber evidence="5">2.7.4.3</ecNumber>
    </recommendedName>
    <alternativeName>
        <fullName evidence="12">ATP:AMP phosphotransferase</fullName>
    </alternativeName>
</protein>
<dbReference type="InterPro" id="IPR053021">
    <property type="entry name" value="Chloroplast_ADK"/>
</dbReference>
<keyword evidence="16" id="KW-1185">Reference proteome</keyword>
<feature type="domain" description="DUF1995" evidence="14">
    <location>
        <begin position="330"/>
        <end position="572"/>
    </location>
</feature>
<evidence type="ECO:0000313" key="15">
    <source>
        <dbReference type="EMBL" id="KAF3453009.1"/>
    </source>
</evidence>
<dbReference type="PROSITE" id="PS00113">
    <property type="entry name" value="ADENYLATE_KINASE"/>
    <property type="match status" value="1"/>
</dbReference>
<dbReference type="GO" id="GO:0004017">
    <property type="term" value="F:AMP kinase activity"/>
    <property type="evidence" value="ECO:0007669"/>
    <property type="project" value="UniProtKB-EC"/>
</dbReference>
<keyword evidence="7" id="KW-0934">Plastid</keyword>
<dbReference type="InterPro" id="IPR000850">
    <property type="entry name" value="Adenylat/UMP-CMP_kin"/>
</dbReference>
<dbReference type="PANTHER" id="PTHR35509">
    <property type="entry name" value="DOMAIN PROTEIN, PUTATIVE (DUF1995)-RELATED"/>
    <property type="match status" value="1"/>
</dbReference>
<comment type="subcellular location">
    <subcellularLocation>
        <location evidence="2">Plastid</location>
        <location evidence="2">Chloroplast</location>
    </subcellularLocation>
</comment>
<keyword evidence="9" id="KW-0547">Nucleotide-binding</keyword>
<dbReference type="InterPro" id="IPR018962">
    <property type="entry name" value="DUF1995"/>
</dbReference>
<dbReference type="Proteomes" id="UP000796880">
    <property type="component" value="Unassembled WGS sequence"/>
</dbReference>
<dbReference type="InterPro" id="IPR027417">
    <property type="entry name" value="P-loop_NTPase"/>
</dbReference>
<dbReference type="FunFam" id="3.40.50.300:FF:001694">
    <property type="entry name" value="Adenylate kinase, chloroplastic"/>
    <property type="match status" value="1"/>
</dbReference>
<keyword evidence="6" id="KW-0150">Chloroplast</keyword>
<name>A0A8K0HIV8_9ROSA</name>
<evidence type="ECO:0000256" key="6">
    <source>
        <dbReference type="ARBA" id="ARBA00022528"/>
    </source>
</evidence>
<dbReference type="OrthoDB" id="439792at2759"/>
<evidence type="ECO:0000256" key="13">
    <source>
        <dbReference type="RuleBase" id="RU003330"/>
    </source>
</evidence>
<gene>
    <name evidence="15" type="ORF">FNV43_RR03442</name>
</gene>
<evidence type="ECO:0000256" key="10">
    <source>
        <dbReference type="ARBA" id="ARBA00022777"/>
    </source>
</evidence>
<dbReference type="SUPFAM" id="SSF52540">
    <property type="entry name" value="P-loop containing nucleoside triphosphate hydrolases"/>
    <property type="match status" value="1"/>
</dbReference>
<keyword evidence="10 13" id="KW-0418">Kinase</keyword>
<dbReference type="GO" id="GO:0009507">
    <property type="term" value="C:chloroplast"/>
    <property type="evidence" value="ECO:0007669"/>
    <property type="project" value="UniProtKB-SubCell"/>
</dbReference>
<reference evidence="15" key="1">
    <citation type="submission" date="2020-03" db="EMBL/GenBank/DDBJ databases">
        <title>A high-quality chromosome-level genome assembly of a woody plant with both climbing and erect habits, Rhamnella rubrinervis.</title>
        <authorList>
            <person name="Lu Z."/>
            <person name="Yang Y."/>
            <person name="Zhu X."/>
            <person name="Sun Y."/>
        </authorList>
    </citation>
    <scope>NUCLEOTIDE SEQUENCE</scope>
    <source>
        <strain evidence="15">BYM</strain>
        <tissue evidence="15">Leaf</tissue>
    </source>
</reference>
<dbReference type="EMBL" id="VOIH02000002">
    <property type="protein sequence ID" value="KAF3453009.1"/>
    <property type="molecule type" value="Genomic_DNA"/>
</dbReference>
<organism evidence="15 16">
    <name type="scientific">Rhamnella rubrinervis</name>
    <dbReference type="NCBI Taxonomy" id="2594499"/>
    <lineage>
        <taxon>Eukaryota</taxon>
        <taxon>Viridiplantae</taxon>
        <taxon>Streptophyta</taxon>
        <taxon>Embryophyta</taxon>
        <taxon>Tracheophyta</taxon>
        <taxon>Spermatophyta</taxon>
        <taxon>Magnoliopsida</taxon>
        <taxon>eudicotyledons</taxon>
        <taxon>Gunneridae</taxon>
        <taxon>Pentapetalae</taxon>
        <taxon>rosids</taxon>
        <taxon>fabids</taxon>
        <taxon>Rosales</taxon>
        <taxon>Rhamnaceae</taxon>
        <taxon>rhamnoid group</taxon>
        <taxon>Rhamneae</taxon>
        <taxon>Rhamnella</taxon>
    </lineage>
</organism>
<evidence type="ECO:0000256" key="7">
    <source>
        <dbReference type="ARBA" id="ARBA00022640"/>
    </source>
</evidence>
<dbReference type="InterPro" id="IPR006259">
    <property type="entry name" value="Adenyl_kin_sub"/>
</dbReference>
<evidence type="ECO:0000313" key="16">
    <source>
        <dbReference type="Proteomes" id="UP000796880"/>
    </source>
</evidence>
<keyword evidence="8 13" id="KW-0808">Transferase</keyword>
<dbReference type="InterPro" id="IPR036193">
    <property type="entry name" value="ADK_active_lid_dom_sf"/>
</dbReference>
<dbReference type="InterPro" id="IPR033690">
    <property type="entry name" value="Adenylat_kinase_CS"/>
</dbReference>
<evidence type="ECO:0000259" key="14">
    <source>
        <dbReference type="Pfam" id="PF09353"/>
    </source>
</evidence>
<dbReference type="GO" id="GO:0005524">
    <property type="term" value="F:ATP binding"/>
    <property type="evidence" value="ECO:0007669"/>
    <property type="project" value="UniProtKB-KW"/>
</dbReference>
<dbReference type="EC" id="2.7.4.3" evidence="5"/>
<dbReference type="HAMAP" id="MF_00235">
    <property type="entry name" value="Adenylate_kinase_Adk"/>
    <property type="match status" value="1"/>
</dbReference>
<dbReference type="CDD" id="cd01428">
    <property type="entry name" value="ADK"/>
    <property type="match status" value="1"/>
</dbReference>
<dbReference type="Pfam" id="PF09353">
    <property type="entry name" value="DUF1995"/>
    <property type="match status" value="1"/>
</dbReference>
<dbReference type="PRINTS" id="PR00094">
    <property type="entry name" value="ADENYLTKNASE"/>
</dbReference>
<comment type="catalytic activity">
    <reaction evidence="1">
        <text>AMP + ATP = 2 ADP</text>
        <dbReference type="Rhea" id="RHEA:12973"/>
        <dbReference type="ChEBI" id="CHEBI:30616"/>
        <dbReference type="ChEBI" id="CHEBI:456215"/>
        <dbReference type="ChEBI" id="CHEBI:456216"/>
        <dbReference type="EC" id="2.7.4.3"/>
    </reaction>
</comment>
<keyword evidence="11" id="KW-0067">ATP-binding</keyword>
<evidence type="ECO:0000256" key="3">
    <source>
        <dbReference type="ARBA" id="ARBA00007220"/>
    </source>
</evidence>
<evidence type="ECO:0000256" key="8">
    <source>
        <dbReference type="ARBA" id="ARBA00022679"/>
    </source>
</evidence>
<proteinExistence type="inferred from homology"/>
<evidence type="ECO:0000256" key="1">
    <source>
        <dbReference type="ARBA" id="ARBA00000582"/>
    </source>
</evidence>
<dbReference type="Gene3D" id="3.40.50.300">
    <property type="entry name" value="P-loop containing nucleotide triphosphate hydrolases"/>
    <property type="match status" value="1"/>
</dbReference>
<evidence type="ECO:0000256" key="5">
    <source>
        <dbReference type="ARBA" id="ARBA00012955"/>
    </source>
</evidence>
<comment type="caution">
    <text evidence="15">The sequence shown here is derived from an EMBL/GenBank/DDBJ whole genome shotgun (WGS) entry which is preliminary data.</text>
</comment>
<comment type="subunit">
    <text evidence="4">Monomer.</text>
</comment>
<dbReference type="Pfam" id="PF00406">
    <property type="entry name" value="ADK"/>
    <property type="match status" value="1"/>
</dbReference>
<evidence type="ECO:0000256" key="11">
    <source>
        <dbReference type="ARBA" id="ARBA00022840"/>
    </source>
</evidence>
<sequence length="597" mass="66592">MLPTSLSSIHSTNVSSAPSLSLLSPFSLHPSVASSSSSCFISIQPSSHWPCSLRVHGNTHLRISYKSKVNCSVSEPLKVMISGAPASGKGTQCELIVQKYGLVHISTGDLLRAEVSSGTEIGNKAKEFMNAGRLVPDEIVTAMVTSRLSRADAKERGWLLDGYPRSFAQAQILEELKINPDVYIVLDVPDETLIDRCIGRRLDPITGKIYHLKSFPPETEEIKARLVTRPDDTEEKVKSRLEIYNKNAEAILSTYSKIMKRVDGNRSKDVVFKEIDSLLSQVQKDKEKPMKSEKSTLESGSYLNQLSSSQDNWRGIPTRLNNIPHSREIRKYFYNDVLQATKRAIKDGRSRLKVEINIPELNPEMDVYRIGTLMELVRSIALSFADDGKHVKVCVQGSMGEGALAGMPLQLAGSRKILEFMDWGDYGAMGTFIDIGSIGAKEVDEQDDMFILVAPQNAVGNCIIDDLRAMTDAAGERPVILINPRLKDLPGSSGIMQTMGRDKRLEYAASFENCYFFRLLYYAGTQYPIMGALRMSYPYRYELYKRVDEPTGKEKYVILSTFPEKPSTDEINDAFLGKTREESKRASGIWGFLSGIF</sequence>
<evidence type="ECO:0000256" key="2">
    <source>
        <dbReference type="ARBA" id="ARBA00004229"/>
    </source>
</evidence>
<dbReference type="SUPFAM" id="SSF57774">
    <property type="entry name" value="Microbial and mitochondrial ADK, insert 'zinc finger' domain"/>
    <property type="match status" value="1"/>
</dbReference>